<accession>A0A7J9DLC7</accession>
<dbReference type="Proteomes" id="UP000593568">
    <property type="component" value="Unassembled WGS sequence"/>
</dbReference>
<protein>
    <submittedName>
        <fullName evidence="2">Uncharacterized protein</fullName>
    </submittedName>
</protein>
<dbReference type="EMBL" id="JABEZW010000003">
    <property type="protein sequence ID" value="MBA0761225.1"/>
    <property type="molecule type" value="Genomic_DNA"/>
</dbReference>
<comment type="caution">
    <text evidence="2">The sequence shown here is derived from an EMBL/GenBank/DDBJ whole genome shotgun (WGS) entry which is preliminary data.</text>
</comment>
<reference evidence="2 3" key="1">
    <citation type="journal article" date="2019" name="Genome Biol. Evol.">
        <title>Insights into the evolution of the New World diploid cottons (Gossypium, subgenus Houzingenia) based on genome sequencing.</title>
        <authorList>
            <person name="Grover C.E."/>
            <person name="Arick M.A. 2nd"/>
            <person name="Thrash A."/>
            <person name="Conover J.L."/>
            <person name="Sanders W.S."/>
            <person name="Peterson D.G."/>
            <person name="Frelichowski J.E."/>
            <person name="Scheffler J.A."/>
            <person name="Scheffler B.E."/>
            <person name="Wendel J.F."/>
        </authorList>
    </citation>
    <scope>NUCLEOTIDE SEQUENCE [LARGE SCALE GENOMIC DNA]</scope>
    <source>
        <strain evidence="2">8</strain>
        <tissue evidence="2">Leaf</tissue>
    </source>
</reference>
<feature type="compositionally biased region" description="Low complexity" evidence="1">
    <location>
        <begin position="1"/>
        <end position="20"/>
    </location>
</feature>
<name>A0A7J9DLC7_9ROSI</name>
<dbReference type="AlphaFoldDB" id="A0A7J9DLC7"/>
<feature type="non-terminal residue" evidence="2">
    <location>
        <position position="205"/>
    </location>
</feature>
<feature type="region of interest" description="Disordered" evidence="1">
    <location>
        <begin position="1"/>
        <end position="60"/>
    </location>
</feature>
<evidence type="ECO:0000313" key="2">
    <source>
        <dbReference type="EMBL" id="MBA0761225.1"/>
    </source>
</evidence>
<proteinExistence type="predicted"/>
<evidence type="ECO:0000256" key="1">
    <source>
        <dbReference type="SAM" id="MobiDB-lite"/>
    </source>
</evidence>
<sequence>MLKFVTTDSSSSSNSENTENLKVTSYQFDEEKTSTDQEEDLKVTNYNSDEEKTSTNEEENIPEPMDIEQADPYGKRKIESNLQKDDYLRSFNNDFEKAENKTRIFGNKTENIATNDVKPKYPGETSSQTIQERIDDLNKRNVTEGGIYLDLTNIPIADYEKTIDDWAQSMTIVVNNNNTWSKEKFLNYFVGTFQGDVLQFFRRWE</sequence>
<organism evidence="2 3">
    <name type="scientific">Gossypium trilobum</name>
    <dbReference type="NCBI Taxonomy" id="34281"/>
    <lineage>
        <taxon>Eukaryota</taxon>
        <taxon>Viridiplantae</taxon>
        <taxon>Streptophyta</taxon>
        <taxon>Embryophyta</taxon>
        <taxon>Tracheophyta</taxon>
        <taxon>Spermatophyta</taxon>
        <taxon>Magnoliopsida</taxon>
        <taxon>eudicotyledons</taxon>
        <taxon>Gunneridae</taxon>
        <taxon>Pentapetalae</taxon>
        <taxon>rosids</taxon>
        <taxon>malvids</taxon>
        <taxon>Malvales</taxon>
        <taxon>Malvaceae</taxon>
        <taxon>Malvoideae</taxon>
        <taxon>Gossypium</taxon>
    </lineage>
</organism>
<evidence type="ECO:0000313" key="3">
    <source>
        <dbReference type="Proteomes" id="UP000593568"/>
    </source>
</evidence>
<keyword evidence="3" id="KW-1185">Reference proteome</keyword>
<gene>
    <name evidence="2" type="ORF">Gotri_023902</name>
</gene>